<name>A0A0C9URW0_SPHS4</name>
<dbReference type="Proteomes" id="UP000054279">
    <property type="component" value="Unassembled WGS sequence"/>
</dbReference>
<feature type="region of interest" description="Disordered" evidence="1">
    <location>
        <begin position="747"/>
        <end position="858"/>
    </location>
</feature>
<gene>
    <name evidence="2" type="ORF">M422DRAFT_266405</name>
</gene>
<feature type="compositionally biased region" description="Basic and acidic residues" evidence="1">
    <location>
        <begin position="758"/>
        <end position="803"/>
    </location>
</feature>
<reference evidence="2 3" key="1">
    <citation type="submission" date="2014-06" db="EMBL/GenBank/DDBJ databases">
        <title>Evolutionary Origins and Diversification of the Mycorrhizal Mutualists.</title>
        <authorList>
            <consortium name="DOE Joint Genome Institute"/>
            <consortium name="Mycorrhizal Genomics Consortium"/>
            <person name="Kohler A."/>
            <person name="Kuo A."/>
            <person name="Nagy L.G."/>
            <person name="Floudas D."/>
            <person name="Copeland A."/>
            <person name="Barry K.W."/>
            <person name="Cichocki N."/>
            <person name="Veneault-Fourrey C."/>
            <person name="LaButti K."/>
            <person name="Lindquist E.A."/>
            <person name="Lipzen A."/>
            <person name="Lundell T."/>
            <person name="Morin E."/>
            <person name="Murat C."/>
            <person name="Riley R."/>
            <person name="Ohm R."/>
            <person name="Sun H."/>
            <person name="Tunlid A."/>
            <person name="Henrissat B."/>
            <person name="Grigoriev I.V."/>
            <person name="Hibbett D.S."/>
            <person name="Martin F."/>
        </authorList>
    </citation>
    <scope>NUCLEOTIDE SEQUENCE [LARGE SCALE GENOMIC DNA]</scope>
    <source>
        <strain evidence="2 3">SS14</strain>
    </source>
</reference>
<evidence type="ECO:0000313" key="3">
    <source>
        <dbReference type="Proteomes" id="UP000054279"/>
    </source>
</evidence>
<feature type="compositionally biased region" description="Polar residues" evidence="1">
    <location>
        <begin position="813"/>
        <end position="822"/>
    </location>
</feature>
<feature type="region of interest" description="Disordered" evidence="1">
    <location>
        <begin position="91"/>
        <end position="158"/>
    </location>
</feature>
<evidence type="ECO:0000313" key="2">
    <source>
        <dbReference type="EMBL" id="KIJ31907.1"/>
    </source>
</evidence>
<organism evidence="2 3">
    <name type="scientific">Sphaerobolus stellatus (strain SS14)</name>
    <dbReference type="NCBI Taxonomy" id="990650"/>
    <lineage>
        <taxon>Eukaryota</taxon>
        <taxon>Fungi</taxon>
        <taxon>Dikarya</taxon>
        <taxon>Basidiomycota</taxon>
        <taxon>Agaricomycotina</taxon>
        <taxon>Agaricomycetes</taxon>
        <taxon>Phallomycetidae</taxon>
        <taxon>Geastrales</taxon>
        <taxon>Sphaerobolaceae</taxon>
        <taxon>Sphaerobolus</taxon>
    </lineage>
</organism>
<keyword evidence="3" id="KW-1185">Reference proteome</keyword>
<feature type="region of interest" description="Disordered" evidence="1">
    <location>
        <begin position="908"/>
        <end position="927"/>
    </location>
</feature>
<proteinExistence type="predicted"/>
<feature type="compositionally biased region" description="Basic and acidic residues" evidence="1">
    <location>
        <begin position="194"/>
        <end position="203"/>
    </location>
</feature>
<sequence>MEAHANGHTLANRPFITPSPHYDPTGHGGDSLQYLQSNGYPLPEEAMSGASSNLGLSFNGQPVLPPTINQHHGGGPNFPSFPTHIEGWNSWMNGNQPPSDASSGFPPHPVSPADPSCLRPSSNPFNAIQAVGDEAGSADGQSVSSEGHGAGSVSSGFHDDGVMDLQQFVSDANLTTMFPNLSEGGRQASPAGQEFKDGSEAGRDPYGGDGLPSSHPKCPDLSYLTNPISNEAANYVPASWEDFKWLNPSIARAPNVRNVFSRRYKTVVNDLYDCELECIATKQGIDPKALELSPAASGVLRQTLLKQLFAQEVTRHGGEEEFHRKAGDAALAQLRIAGHDIHAFMAVLVANATSITSDSVLALTTDPAVDLALVAMGMPDPSALAGALQPLYEGQDKCFSNWGYCQQDLAPTMKATVELPDAQADALEVLATGKVPKHKPSKKSTNTADNEDLSSDEEFTNRRWSLPQPLSDEDMSDVENPAAAKPVTKKKKKVVVVSPAKGSSVATIVEANELYRQRTKPSKYPMGAVTPNALLANTLLAGWVPPPDFEAFARDELNGLDLYSESEDGRYDRVFFKSYLLDMHLSVHGKQPPTLLLKSKQYPEADQKVSPAAFFYDLARRGFYLVNIPYCIGFGEAFDDIIPSWDALTKKNSQLTVFGAMTWPDVAYRFGLMCIQEDNCSPIPAFMTRPPSAAEGALRQALPAVRFDDILATARCQIPVKACPCLRHLGLFSNPFLEKWGKSNASSHQYGHGAVARAAEDDKKAKDGSDSRKGKGKEDGSGDSGKGESKSNSKRDGGMDKGRSKGKGKTSTAVDHTASTAGDRTGMEVQLEPRRVTRAQSLQVRAPTPSAPAEDSHQQRAITPAASVHMEASGPYPGVLPAAKVARTPTTVDAAAAAHVLQLGTSLQPSGRLPGLPETSEGSMPHPHPATHIAPPVSEDMDAITTAASARPRSVEAVPPHGATDTSAMPMNVEVLEWMNFALHVAGVVNDGGLISKQALVVALRECLPAEYEDQAFLFEGEIEKWLPVYLEVLSYAVEAGVICVDIAPNLNTLRKLNTTVKSGAFWGSVSGQMKTLLAGIAKEGRRLRAKAAKSG</sequence>
<dbReference type="AlphaFoldDB" id="A0A0C9URW0"/>
<protein>
    <submittedName>
        <fullName evidence="2">Uncharacterized protein</fullName>
    </submittedName>
</protein>
<evidence type="ECO:0000256" key="1">
    <source>
        <dbReference type="SAM" id="MobiDB-lite"/>
    </source>
</evidence>
<dbReference type="HOGENOM" id="CLU_283877_0_0_1"/>
<feature type="region of interest" description="Disordered" evidence="1">
    <location>
        <begin position="179"/>
        <end position="218"/>
    </location>
</feature>
<accession>A0A0C9URW0</accession>
<feature type="region of interest" description="Disordered" evidence="1">
    <location>
        <begin position="432"/>
        <end position="491"/>
    </location>
</feature>
<feature type="compositionally biased region" description="Polar residues" evidence="1">
    <location>
        <begin position="91"/>
        <end position="102"/>
    </location>
</feature>
<dbReference type="EMBL" id="KN837235">
    <property type="protein sequence ID" value="KIJ31907.1"/>
    <property type="molecule type" value="Genomic_DNA"/>
</dbReference>
<dbReference type="OrthoDB" id="10692845at2759"/>
<feature type="compositionally biased region" description="Acidic residues" evidence="1">
    <location>
        <begin position="449"/>
        <end position="458"/>
    </location>
</feature>
<feature type="region of interest" description="Disordered" evidence="1">
    <location>
        <begin position="1"/>
        <end position="54"/>
    </location>
</feature>